<keyword evidence="3" id="KW-1185">Reference proteome</keyword>
<evidence type="ECO:0008006" key="4">
    <source>
        <dbReference type="Google" id="ProtNLM"/>
    </source>
</evidence>
<accession>A0A1G6GRA6</accession>
<dbReference type="STRING" id="1814289.SAMN05216410_0396"/>
<dbReference type="Gene3D" id="3.40.190.10">
    <property type="entry name" value="Periplasmic binding protein-like II"/>
    <property type="match status" value="1"/>
</dbReference>
<dbReference type="EMBL" id="FMYH01000001">
    <property type="protein sequence ID" value="SDB84494.1"/>
    <property type="molecule type" value="Genomic_DNA"/>
</dbReference>
<evidence type="ECO:0000256" key="1">
    <source>
        <dbReference type="SAM" id="SignalP"/>
    </source>
</evidence>
<dbReference type="RefSeq" id="WP_093180407.1">
    <property type="nucleotide sequence ID" value="NZ_FMYH01000001.1"/>
</dbReference>
<organism evidence="2 3">
    <name type="scientific">Sanguibacter gelidistatuariae</name>
    <dbReference type="NCBI Taxonomy" id="1814289"/>
    <lineage>
        <taxon>Bacteria</taxon>
        <taxon>Bacillati</taxon>
        <taxon>Actinomycetota</taxon>
        <taxon>Actinomycetes</taxon>
        <taxon>Micrococcales</taxon>
        <taxon>Sanguibacteraceae</taxon>
        <taxon>Sanguibacter</taxon>
    </lineage>
</organism>
<proteinExistence type="predicted"/>
<sequence>MIRSRAAVIAGSTFSLVSLLALSACSAGEDTAEASKLEIPAAEKGSALDLSDVCPATVVFQQDWEPEADHAGMYSLVGADYTIDTDKKRVSGSLVAQGVDTGVNIEVRPGGSAISYQSVTSQMFVDEDIMFGAVNTDGAIASSAKQPVTAVIAQLNVSPQVIMWDPATYPDATTISDIAAEGASIVVSGGGSNLGALLSGNGTVPADQIDPSYNGDPSRFVGDPTIAQQGFATAEPFVYENEISSWGKPVAYQLASEVGYDIYPEPLAVRTADLEKYTPCLEKIVPILQQTQIDYLADPASTNALIVKLVEEYNTGWVYSAGVAEFSHQALTDLNIVQTDASGIFGGMDTARIQSVMDTFTPILESSGTDVADDLTPEDLFTNKFLDPSITLD</sequence>
<dbReference type="OrthoDB" id="3595952at2"/>
<reference evidence="2 3" key="1">
    <citation type="submission" date="2016-09" db="EMBL/GenBank/DDBJ databases">
        <authorList>
            <person name="Capua I."/>
            <person name="De Benedictis P."/>
            <person name="Joannis T."/>
            <person name="Lombin L.H."/>
            <person name="Cattoli G."/>
        </authorList>
    </citation>
    <scope>NUCLEOTIDE SEQUENCE [LARGE SCALE GENOMIC DNA]</scope>
    <source>
        <strain evidence="2 3">ISLP-3</strain>
    </source>
</reference>
<dbReference type="PROSITE" id="PS51257">
    <property type="entry name" value="PROKAR_LIPOPROTEIN"/>
    <property type="match status" value="1"/>
</dbReference>
<gene>
    <name evidence="2" type="ORF">SAMN05216410_0396</name>
</gene>
<dbReference type="AlphaFoldDB" id="A0A1G6GRA6"/>
<keyword evidence="1" id="KW-0732">Signal</keyword>
<evidence type="ECO:0000313" key="2">
    <source>
        <dbReference type="EMBL" id="SDB84494.1"/>
    </source>
</evidence>
<evidence type="ECO:0000313" key="3">
    <source>
        <dbReference type="Proteomes" id="UP000199039"/>
    </source>
</evidence>
<feature type="signal peptide" evidence="1">
    <location>
        <begin position="1"/>
        <end position="23"/>
    </location>
</feature>
<protein>
    <recommendedName>
        <fullName evidence="4">ABC-type nitrate/sulfonate/bicarbonate transport system, substrate-binding protein</fullName>
    </recommendedName>
</protein>
<dbReference type="Proteomes" id="UP000199039">
    <property type="component" value="Unassembled WGS sequence"/>
</dbReference>
<feature type="chain" id="PRO_5039538555" description="ABC-type nitrate/sulfonate/bicarbonate transport system, substrate-binding protein" evidence="1">
    <location>
        <begin position="24"/>
        <end position="393"/>
    </location>
</feature>
<name>A0A1G6GRA6_9MICO</name>